<keyword evidence="3 11" id="KW-0645">Protease</keyword>
<keyword evidence="6" id="KW-0863">Zinc-finger</keyword>
<evidence type="ECO:0000256" key="3">
    <source>
        <dbReference type="ARBA" id="ARBA00022670"/>
    </source>
</evidence>
<evidence type="ECO:0000256" key="1">
    <source>
        <dbReference type="ARBA" id="ARBA00007623"/>
    </source>
</evidence>
<reference evidence="13" key="1">
    <citation type="submission" date="2022-11" db="EMBL/GenBank/DDBJ databases">
        <authorList>
            <person name="Kikuchi T."/>
        </authorList>
    </citation>
    <scope>NUCLEOTIDE SEQUENCE</scope>
    <source>
        <strain evidence="13">PS1010</strain>
    </source>
</reference>
<keyword evidence="5" id="KW-0677">Repeat</keyword>
<evidence type="ECO:0000256" key="2">
    <source>
        <dbReference type="ARBA" id="ARBA00022553"/>
    </source>
</evidence>
<comment type="similarity">
    <text evidence="1">Belongs to the peptidase C2 family.</text>
</comment>
<dbReference type="FunFam" id="3.90.70.10:FF:000010">
    <property type="entry name" value="Calpain 15"/>
    <property type="match status" value="1"/>
</dbReference>
<evidence type="ECO:0000256" key="7">
    <source>
        <dbReference type="ARBA" id="ARBA00022801"/>
    </source>
</evidence>
<dbReference type="Pfam" id="PF00648">
    <property type="entry name" value="Peptidase_C2"/>
    <property type="match status" value="1"/>
</dbReference>
<keyword evidence="2" id="KW-0597">Phosphoprotein</keyword>
<dbReference type="SUPFAM" id="SSF54001">
    <property type="entry name" value="Cysteine proteinases"/>
    <property type="match status" value="1"/>
</dbReference>
<dbReference type="PROSITE" id="PS01358">
    <property type="entry name" value="ZF_RANBP2_1"/>
    <property type="match status" value="1"/>
</dbReference>
<keyword evidence="7 11" id="KW-0378">Hydrolase</keyword>
<dbReference type="InterPro" id="IPR038765">
    <property type="entry name" value="Papain-like_cys_pep_sf"/>
</dbReference>
<sequence>MSWSCVYCTLLNDPLFLTCQGCGSQKPQGKEKSRGIQGFLKDSIKEVGNVVSDLWDISSRKMAPHNIVRIPDGHSSLPLGPPIDNFISAPPASSSSTFFVPSANEHRYQNLDFEIDSSFNSSLRSEDTMKVKRDVEEKSEKIYQDILSYCHANQTSFIDDQFPHSSRSIGVLNFKRNGKHHNEVPNFLQWLRPTQMFTKDGRQCPWTVLNNPTPSDIEQGTLVGDCWLMSAMAVIAERPEVLNDIFPSKEYSYQGVYRVKVCVEGEWKVIIVDDFFPCYKGVNNMAMAVGRRNQLWVSLIEKALAKAMGSYSMLHGASLTQGLSMLTGAACVNYDTPENPMEIDTFWAQLISSKSSGFLMCCVCAAKPGTFSDEDFRAKGLLTNHAYSILDVNDQYGHRLLRVRNPWGQFVWNGKWSDNWKNWPSQMKDNLLTNRKRETGAFWIELDDFINMFTFVTICKLRSNWSEFRHSQTVGIDTPVIQLIVTETCEASFMAFQKGSFAVKDDSVNDMMLSVHRISSKGVIGEMIGRSPRLAQRHVNTDEFFLHPGHYVIMFFNLKNGNIKPITMNLVCHSSKQIFYETIRQSSQMFNHALREIILKDGDLVSNTESGIVIRTLTKKFRGMIIMADNFLNNRWLHLGIDCNESMNIQSSRNSLQTTDVIPPMSYNIVIILSTIDDLAEYRVANNLKSIVHRNKYIGPEMNYEASIVHSKLQHYPILDISDRLHSSHSLFYET</sequence>
<dbReference type="EMBL" id="CANHGI010000005">
    <property type="protein sequence ID" value="CAI5453219.1"/>
    <property type="molecule type" value="Genomic_DNA"/>
</dbReference>
<dbReference type="PANTHER" id="PTHR10183">
    <property type="entry name" value="CALPAIN"/>
    <property type="match status" value="1"/>
</dbReference>
<keyword evidence="14" id="KW-1185">Reference proteome</keyword>
<comment type="caution">
    <text evidence="13">The sequence shown here is derived from an EMBL/GenBank/DDBJ whole genome shotgun (WGS) entry which is preliminary data.</text>
</comment>
<evidence type="ECO:0000256" key="8">
    <source>
        <dbReference type="ARBA" id="ARBA00022807"/>
    </source>
</evidence>
<dbReference type="GO" id="GO:0004198">
    <property type="term" value="F:calcium-dependent cysteine-type endopeptidase activity"/>
    <property type="evidence" value="ECO:0007669"/>
    <property type="project" value="InterPro"/>
</dbReference>
<dbReference type="GO" id="GO:0008270">
    <property type="term" value="F:zinc ion binding"/>
    <property type="evidence" value="ECO:0007669"/>
    <property type="project" value="UniProtKB-KW"/>
</dbReference>
<dbReference type="PRINTS" id="PR00704">
    <property type="entry name" value="CALPAIN"/>
</dbReference>
<dbReference type="Gene3D" id="2.30.30.380">
    <property type="entry name" value="Zn-finger domain of Sec23/24"/>
    <property type="match status" value="1"/>
</dbReference>
<dbReference type="InterPro" id="IPR001300">
    <property type="entry name" value="Peptidase_C2_calpain_cat"/>
</dbReference>
<evidence type="ECO:0000256" key="9">
    <source>
        <dbReference type="ARBA" id="ARBA00022833"/>
    </source>
</evidence>
<evidence type="ECO:0000256" key="6">
    <source>
        <dbReference type="ARBA" id="ARBA00022771"/>
    </source>
</evidence>
<feature type="active site" evidence="10 11">
    <location>
        <position position="385"/>
    </location>
</feature>
<dbReference type="GO" id="GO:0005737">
    <property type="term" value="C:cytoplasm"/>
    <property type="evidence" value="ECO:0007669"/>
    <property type="project" value="TreeGrafter"/>
</dbReference>
<evidence type="ECO:0000256" key="5">
    <source>
        <dbReference type="ARBA" id="ARBA00022737"/>
    </source>
</evidence>
<dbReference type="AlphaFoldDB" id="A0A9P1N824"/>
<keyword evidence="4" id="KW-0479">Metal-binding</keyword>
<dbReference type="CDD" id="cd00044">
    <property type="entry name" value="CysPc"/>
    <property type="match status" value="1"/>
</dbReference>
<proteinExistence type="inferred from homology"/>
<evidence type="ECO:0000256" key="11">
    <source>
        <dbReference type="PROSITE-ProRule" id="PRU00239"/>
    </source>
</evidence>
<evidence type="ECO:0000313" key="13">
    <source>
        <dbReference type="EMBL" id="CAI5453219.1"/>
    </source>
</evidence>
<dbReference type="PANTHER" id="PTHR10183:SF382">
    <property type="entry name" value="CALPAIN-15"/>
    <property type="match status" value="1"/>
</dbReference>
<dbReference type="Proteomes" id="UP001152747">
    <property type="component" value="Unassembled WGS sequence"/>
</dbReference>
<feature type="active site" evidence="10 11">
    <location>
        <position position="226"/>
    </location>
</feature>
<gene>
    <name evidence="13" type="ORF">CAMP_LOCUS15856</name>
</gene>
<dbReference type="PROSITE" id="PS50203">
    <property type="entry name" value="CALPAIN_CAT"/>
    <property type="match status" value="1"/>
</dbReference>
<dbReference type="InterPro" id="IPR001876">
    <property type="entry name" value="Znf_RanBP2"/>
</dbReference>
<dbReference type="Gene3D" id="3.90.70.10">
    <property type="entry name" value="Cysteine proteinases"/>
    <property type="match status" value="1"/>
</dbReference>
<dbReference type="GO" id="GO:0006508">
    <property type="term" value="P:proteolysis"/>
    <property type="evidence" value="ECO:0007669"/>
    <property type="project" value="UniProtKB-KW"/>
</dbReference>
<dbReference type="SMART" id="SM00230">
    <property type="entry name" value="CysPc"/>
    <property type="match status" value="1"/>
</dbReference>
<evidence type="ECO:0000259" key="12">
    <source>
        <dbReference type="PROSITE" id="PS50203"/>
    </source>
</evidence>
<feature type="active site" evidence="10 11">
    <location>
        <position position="405"/>
    </location>
</feature>
<feature type="domain" description="Calpain catalytic" evidence="12">
    <location>
        <begin position="156"/>
        <end position="462"/>
    </location>
</feature>
<organism evidence="13 14">
    <name type="scientific">Caenorhabditis angaria</name>
    <dbReference type="NCBI Taxonomy" id="860376"/>
    <lineage>
        <taxon>Eukaryota</taxon>
        <taxon>Metazoa</taxon>
        <taxon>Ecdysozoa</taxon>
        <taxon>Nematoda</taxon>
        <taxon>Chromadorea</taxon>
        <taxon>Rhabditida</taxon>
        <taxon>Rhabditina</taxon>
        <taxon>Rhabditomorpha</taxon>
        <taxon>Rhabditoidea</taxon>
        <taxon>Rhabditidae</taxon>
        <taxon>Peloderinae</taxon>
        <taxon>Caenorhabditis</taxon>
    </lineage>
</organism>
<keyword evidence="8 11" id="KW-0788">Thiol protease</keyword>
<evidence type="ECO:0000256" key="4">
    <source>
        <dbReference type="ARBA" id="ARBA00022723"/>
    </source>
</evidence>
<keyword evidence="9" id="KW-0862">Zinc</keyword>
<accession>A0A9P1N824</accession>
<name>A0A9P1N824_9PELO</name>
<evidence type="ECO:0000256" key="10">
    <source>
        <dbReference type="PIRSR" id="PIRSR622684-1"/>
    </source>
</evidence>
<dbReference type="OrthoDB" id="424753at2759"/>
<dbReference type="InterPro" id="IPR022684">
    <property type="entry name" value="Calpain_cysteine_protease"/>
</dbReference>
<protein>
    <recommendedName>
        <fullName evidence="12">Calpain catalytic domain-containing protein</fullName>
    </recommendedName>
</protein>
<evidence type="ECO:0000313" key="14">
    <source>
        <dbReference type="Proteomes" id="UP001152747"/>
    </source>
</evidence>